<protein>
    <submittedName>
        <fullName evidence="2">Twitching motility protein PilT</fullName>
    </submittedName>
</protein>
<evidence type="ECO:0000313" key="3">
    <source>
        <dbReference type="Proteomes" id="UP000501466"/>
    </source>
</evidence>
<dbReference type="KEGG" id="tzo:THMIRHAT_20170"/>
<dbReference type="InterPro" id="IPR041705">
    <property type="entry name" value="PIN_Sll0205"/>
</dbReference>
<sequence>MMMKLLIDSHIFLWLLFSPEKISPATLSLIQNRQHSVYISSVSFWELSLKYGLGKISFSGVLPEELPGWANKLGLEVLALDAEIASSIHQMPKYHNDPFDRMIIHTAIQNQLTLVSRDRAFSAYLQDGLIGLLH</sequence>
<dbReference type="InterPro" id="IPR029060">
    <property type="entry name" value="PIN-like_dom_sf"/>
</dbReference>
<name>A0A6F8PQ72_9GAMM</name>
<keyword evidence="3" id="KW-1185">Reference proteome</keyword>
<gene>
    <name evidence="2" type="ORF">THMIRHAT_20170</name>
</gene>
<dbReference type="Pfam" id="PF01850">
    <property type="entry name" value="PIN"/>
    <property type="match status" value="1"/>
</dbReference>
<dbReference type="InterPro" id="IPR052919">
    <property type="entry name" value="TA_system_RNase"/>
</dbReference>
<feature type="domain" description="PIN" evidence="1">
    <location>
        <begin position="6"/>
        <end position="123"/>
    </location>
</feature>
<reference evidence="3" key="1">
    <citation type="submission" date="2019-11" db="EMBL/GenBank/DDBJ databases">
        <title>Isolation and characterization of two novel species in the genus Thiomicrorhabdus.</title>
        <authorList>
            <person name="Mochizuki J."/>
            <person name="Kojima H."/>
            <person name="Fukui M."/>
        </authorList>
    </citation>
    <scope>NUCLEOTIDE SEQUENCE [LARGE SCALE GENOMIC DNA]</scope>
    <source>
        <strain evidence="3">AkT22</strain>
    </source>
</reference>
<evidence type="ECO:0000259" key="1">
    <source>
        <dbReference type="Pfam" id="PF01850"/>
    </source>
</evidence>
<accession>A0A6F8PQ72</accession>
<dbReference type="PANTHER" id="PTHR36173">
    <property type="entry name" value="RIBONUCLEASE VAPC16-RELATED"/>
    <property type="match status" value="1"/>
</dbReference>
<dbReference type="EMBL" id="AP021888">
    <property type="protein sequence ID" value="BBP44271.1"/>
    <property type="molecule type" value="Genomic_DNA"/>
</dbReference>
<dbReference type="Proteomes" id="UP000501466">
    <property type="component" value="Chromosome"/>
</dbReference>
<evidence type="ECO:0000313" key="2">
    <source>
        <dbReference type="EMBL" id="BBP44271.1"/>
    </source>
</evidence>
<organism evidence="2 3">
    <name type="scientific">Thiosulfativibrio zosterae</name>
    <dbReference type="NCBI Taxonomy" id="2675053"/>
    <lineage>
        <taxon>Bacteria</taxon>
        <taxon>Pseudomonadati</taxon>
        <taxon>Pseudomonadota</taxon>
        <taxon>Gammaproteobacteria</taxon>
        <taxon>Thiotrichales</taxon>
        <taxon>Piscirickettsiaceae</taxon>
        <taxon>Thiosulfativibrio</taxon>
    </lineage>
</organism>
<dbReference type="Gene3D" id="3.40.50.1010">
    <property type="entry name" value="5'-nuclease"/>
    <property type="match status" value="1"/>
</dbReference>
<proteinExistence type="predicted"/>
<dbReference type="AlphaFoldDB" id="A0A6F8PQ72"/>
<dbReference type="SUPFAM" id="SSF88723">
    <property type="entry name" value="PIN domain-like"/>
    <property type="match status" value="1"/>
</dbReference>
<dbReference type="PANTHER" id="PTHR36173:SF2">
    <property type="entry name" value="RIBONUCLEASE VAPC16"/>
    <property type="match status" value="1"/>
</dbReference>
<dbReference type="InterPro" id="IPR002716">
    <property type="entry name" value="PIN_dom"/>
</dbReference>
<dbReference type="CDD" id="cd09872">
    <property type="entry name" value="PIN_Sll0205-like"/>
    <property type="match status" value="1"/>
</dbReference>